<feature type="binding site" evidence="15">
    <location>
        <position position="465"/>
    </location>
    <ligand>
        <name>Mn(2+)</name>
        <dbReference type="ChEBI" id="CHEBI:29035"/>
        <label>1</label>
    </ligand>
</feature>
<evidence type="ECO:0000256" key="10">
    <source>
        <dbReference type="ARBA" id="ARBA00023235"/>
    </source>
</evidence>
<feature type="binding site" evidence="14">
    <location>
        <position position="190"/>
    </location>
    <ligand>
        <name>substrate</name>
    </ligand>
</feature>
<dbReference type="PANTHER" id="PTHR31637">
    <property type="entry name" value="2,3-BISPHOSPHOGLYCERATE-INDEPENDENT PHOSPHOGLYCERATE MUTASE"/>
    <property type="match status" value="1"/>
</dbReference>
<comment type="cofactor">
    <cofactor evidence="2">
        <name>Mn(2+)</name>
        <dbReference type="ChEBI" id="CHEBI:29035"/>
    </cofactor>
</comment>
<feature type="binding site" evidence="15">
    <location>
        <position position="15"/>
    </location>
    <ligand>
        <name>Mn(2+)</name>
        <dbReference type="ChEBI" id="CHEBI:29035"/>
        <label>2</label>
    </ligand>
</feature>
<evidence type="ECO:0000256" key="8">
    <source>
        <dbReference type="ARBA" id="ARBA00023152"/>
    </source>
</evidence>
<feature type="region of interest" description="Disordered" evidence="16">
    <location>
        <begin position="484"/>
        <end position="515"/>
    </location>
</feature>
<keyword evidence="8" id="KW-0324">Glycolysis</keyword>
<evidence type="ECO:0000259" key="17">
    <source>
        <dbReference type="Pfam" id="PF01676"/>
    </source>
</evidence>
<feature type="domain" description="BPG-independent PGAM N-terminal" evidence="18">
    <location>
        <begin position="87"/>
        <end position="301"/>
    </location>
</feature>
<dbReference type="GO" id="GO:0005737">
    <property type="term" value="C:cytoplasm"/>
    <property type="evidence" value="ECO:0007669"/>
    <property type="project" value="InterPro"/>
</dbReference>
<dbReference type="GO" id="GO:0030145">
    <property type="term" value="F:manganese ion binding"/>
    <property type="evidence" value="ECO:0007669"/>
    <property type="project" value="InterPro"/>
</dbReference>
<proteinExistence type="inferred from homology"/>
<comment type="catalytic activity">
    <reaction evidence="1">
        <text>(2R)-2-phosphoglycerate = (2R)-3-phosphoglycerate</text>
        <dbReference type="Rhea" id="RHEA:15901"/>
        <dbReference type="ChEBI" id="CHEBI:58272"/>
        <dbReference type="ChEBI" id="CHEBI:58289"/>
        <dbReference type="EC" id="5.4.2.12"/>
    </reaction>
</comment>
<feature type="binding site" evidence="15">
    <location>
        <position position="409"/>
    </location>
    <ligand>
        <name>Mn(2+)</name>
        <dbReference type="ChEBI" id="CHEBI:29035"/>
        <label>1</label>
    </ligand>
</feature>
<dbReference type="InterPro" id="IPR006124">
    <property type="entry name" value="Metalloenzyme"/>
</dbReference>
<evidence type="ECO:0000256" key="15">
    <source>
        <dbReference type="PIRSR" id="PIRSR001492-3"/>
    </source>
</evidence>
<dbReference type="Gene3D" id="3.40.1450.10">
    <property type="entry name" value="BPG-independent phosphoglycerate mutase, domain B"/>
    <property type="match status" value="1"/>
</dbReference>
<feature type="binding site" evidence="15">
    <location>
        <position position="67"/>
    </location>
    <ligand>
        <name>Mn(2+)</name>
        <dbReference type="ChEBI" id="CHEBI:29035"/>
        <label>2</label>
    </ligand>
</feature>
<dbReference type="InterPro" id="IPR017850">
    <property type="entry name" value="Alkaline_phosphatase_core_sf"/>
</dbReference>
<feature type="active site" description="Phosphoserine intermediate" evidence="13">
    <location>
        <position position="67"/>
    </location>
</feature>
<comment type="caution">
    <text evidence="19">The sequence shown here is derived from an EMBL/GenBank/DDBJ whole genome shotgun (WGS) entry which is preliminary data.</text>
</comment>
<dbReference type="HAMAP" id="MF_01038">
    <property type="entry name" value="GpmI"/>
    <property type="match status" value="1"/>
</dbReference>
<evidence type="ECO:0000256" key="9">
    <source>
        <dbReference type="ARBA" id="ARBA00023211"/>
    </source>
</evidence>
<accession>A0A9P6CYX1</accession>
<comment type="pathway">
    <text evidence="4">Carbohydrate degradation; glycolysis; pyruvate from D-glyceraldehyde 3-phosphate: step 3/5.</text>
</comment>
<evidence type="ECO:0000256" key="13">
    <source>
        <dbReference type="PIRSR" id="PIRSR001492-1"/>
    </source>
</evidence>
<dbReference type="Proteomes" id="UP000807469">
    <property type="component" value="Unassembled WGS sequence"/>
</dbReference>
<keyword evidence="20" id="KW-1185">Reference proteome</keyword>
<dbReference type="GO" id="GO:0004619">
    <property type="term" value="F:phosphoglycerate mutase activity"/>
    <property type="evidence" value="ECO:0007669"/>
    <property type="project" value="UniProtKB-EC"/>
</dbReference>
<dbReference type="Pfam" id="PF06415">
    <property type="entry name" value="iPGM_N"/>
    <property type="match status" value="1"/>
</dbReference>
<feature type="binding site" evidence="14">
    <location>
        <position position="338"/>
    </location>
    <ligand>
        <name>substrate</name>
    </ligand>
</feature>
<dbReference type="InterPro" id="IPR036646">
    <property type="entry name" value="PGAM_B_sf"/>
</dbReference>
<dbReference type="PANTHER" id="PTHR31637:SF0">
    <property type="entry name" value="2,3-BISPHOSPHOGLYCERATE-INDEPENDENT PHOSPHOGLYCERATE MUTASE"/>
    <property type="match status" value="1"/>
</dbReference>
<evidence type="ECO:0000256" key="6">
    <source>
        <dbReference type="ARBA" id="ARBA00012026"/>
    </source>
</evidence>
<feature type="binding site" evidence="14">
    <location>
        <begin position="158"/>
        <end position="159"/>
    </location>
    <ligand>
        <name>substrate</name>
    </ligand>
</feature>
<keyword evidence="9 15" id="KW-0464">Manganese</keyword>
<feature type="domain" description="Metalloenzyme" evidence="17">
    <location>
        <begin position="8"/>
        <end position="528"/>
    </location>
</feature>
<dbReference type="EMBL" id="MU155273">
    <property type="protein sequence ID" value="KAF9477053.1"/>
    <property type="molecule type" value="Genomic_DNA"/>
</dbReference>
<evidence type="ECO:0000256" key="14">
    <source>
        <dbReference type="PIRSR" id="PIRSR001492-2"/>
    </source>
</evidence>
<dbReference type="FunFam" id="3.40.1450.10:FF:000001">
    <property type="entry name" value="2,3-bisphosphoglycerate-independent phosphoglycerate mutase"/>
    <property type="match status" value="1"/>
</dbReference>
<dbReference type="GO" id="GO:0006096">
    <property type="term" value="P:glycolytic process"/>
    <property type="evidence" value="ECO:0007669"/>
    <property type="project" value="UniProtKB-KW"/>
</dbReference>
<keyword evidence="7 15" id="KW-0479">Metal-binding</keyword>
<evidence type="ECO:0000313" key="19">
    <source>
        <dbReference type="EMBL" id="KAF9477053.1"/>
    </source>
</evidence>
<evidence type="ECO:0000256" key="5">
    <source>
        <dbReference type="ARBA" id="ARBA00008819"/>
    </source>
</evidence>
<gene>
    <name evidence="19" type="ORF">BDN70DRAFT_881612</name>
</gene>
<comment type="function">
    <text evidence="3">Catalyzes the interconversion of 2-phosphoglycerate and 3-phosphoglycerate.</text>
</comment>
<protein>
    <recommendedName>
        <fullName evidence="11">2,3-bisphosphoglycerate-independent phosphoglycerate mutase</fullName>
        <ecNumber evidence="6">5.4.2.12</ecNumber>
    </recommendedName>
    <alternativeName>
        <fullName evidence="12">Cofactor-independent phosphoglycerate mutase homolog</fullName>
    </alternativeName>
</protein>
<evidence type="ECO:0000256" key="12">
    <source>
        <dbReference type="ARBA" id="ARBA00083354"/>
    </source>
</evidence>
<dbReference type="InterPro" id="IPR011258">
    <property type="entry name" value="BPG-indep_PGM_N"/>
</dbReference>
<evidence type="ECO:0000259" key="18">
    <source>
        <dbReference type="Pfam" id="PF06415"/>
    </source>
</evidence>
<dbReference type="Gene3D" id="3.40.720.10">
    <property type="entry name" value="Alkaline Phosphatase, subunit A"/>
    <property type="match status" value="1"/>
</dbReference>
<dbReference type="SUPFAM" id="SSF53649">
    <property type="entry name" value="Alkaline phosphatase-like"/>
    <property type="match status" value="1"/>
</dbReference>
<evidence type="ECO:0000256" key="16">
    <source>
        <dbReference type="SAM" id="MobiDB-lite"/>
    </source>
</evidence>
<keyword evidence="10" id="KW-0413">Isomerase</keyword>
<evidence type="ECO:0000313" key="20">
    <source>
        <dbReference type="Proteomes" id="UP000807469"/>
    </source>
</evidence>
<dbReference type="EC" id="5.4.2.12" evidence="6"/>
<evidence type="ECO:0000256" key="3">
    <source>
        <dbReference type="ARBA" id="ARBA00002315"/>
    </source>
</evidence>
<evidence type="ECO:0000256" key="4">
    <source>
        <dbReference type="ARBA" id="ARBA00004798"/>
    </source>
</evidence>
<feature type="binding site" evidence="14">
    <location>
        <position position="128"/>
    </location>
    <ligand>
        <name>substrate</name>
    </ligand>
</feature>
<dbReference type="GO" id="GO:0006007">
    <property type="term" value="P:glucose catabolic process"/>
    <property type="evidence" value="ECO:0007669"/>
    <property type="project" value="InterPro"/>
</dbReference>
<name>A0A9P6CYX1_9AGAR</name>
<feature type="binding site" evidence="15">
    <location>
        <position position="447"/>
    </location>
    <ligand>
        <name>Mn(2+)</name>
        <dbReference type="ChEBI" id="CHEBI:29035"/>
        <label>2</label>
    </ligand>
</feature>
<feature type="binding site" evidence="14">
    <location>
        <position position="196"/>
    </location>
    <ligand>
        <name>substrate</name>
    </ligand>
</feature>
<dbReference type="Pfam" id="PF01676">
    <property type="entry name" value="Metalloenzyme"/>
    <property type="match status" value="1"/>
</dbReference>
<evidence type="ECO:0000256" key="7">
    <source>
        <dbReference type="ARBA" id="ARBA00022723"/>
    </source>
</evidence>
<dbReference type="InterPro" id="IPR005995">
    <property type="entry name" value="Pgm_bpd_ind"/>
</dbReference>
<organism evidence="19 20">
    <name type="scientific">Pholiota conissans</name>
    <dbReference type="NCBI Taxonomy" id="109636"/>
    <lineage>
        <taxon>Eukaryota</taxon>
        <taxon>Fungi</taxon>
        <taxon>Dikarya</taxon>
        <taxon>Basidiomycota</taxon>
        <taxon>Agaricomycotina</taxon>
        <taxon>Agaricomycetes</taxon>
        <taxon>Agaricomycetidae</taxon>
        <taxon>Agaricales</taxon>
        <taxon>Agaricineae</taxon>
        <taxon>Strophariaceae</taxon>
        <taxon>Pholiota</taxon>
    </lineage>
</organism>
<dbReference type="CDD" id="cd16010">
    <property type="entry name" value="iPGM"/>
    <property type="match status" value="1"/>
</dbReference>
<dbReference type="NCBIfam" id="TIGR01307">
    <property type="entry name" value="pgm_bpd_ind"/>
    <property type="match status" value="1"/>
</dbReference>
<dbReference type="AlphaFoldDB" id="A0A9P6CYX1"/>
<feature type="binding site" evidence="15">
    <location>
        <position position="446"/>
    </location>
    <ligand>
        <name>Mn(2+)</name>
        <dbReference type="ChEBI" id="CHEBI:29035"/>
        <label>2</label>
    </ligand>
</feature>
<evidence type="ECO:0000256" key="11">
    <source>
        <dbReference type="ARBA" id="ARBA00071648"/>
    </source>
</evidence>
<comment type="similarity">
    <text evidence="5">Belongs to the BPG-independent phosphoglycerate mutase family.</text>
</comment>
<dbReference type="SUPFAM" id="SSF64158">
    <property type="entry name" value="2,3-Bisphosphoglycerate-independent phosphoglycerate mutase, substrate-binding domain"/>
    <property type="match status" value="1"/>
</dbReference>
<reference evidence="19" key="1">
    <citation type="submission" date="2020-11" db="EMBL/GenBank/DDBJ databases">
        <authorList>
            <consortium name="DOE Joint Genome Institute"/>
            <person name="Ahrendt S."/>
            <person name="Riley R."/>
            <person name="Andreopoulos W."/>
            <person name="Labutti K."/>
            <person name="Pangilinan J."/>
            <person name="Ruiz-Duenas F.J."/>
            <person name="Barrasa J.M."/>
            <person name="Sanchez-Garcia M."/>
            <person name="Camarero S."/>
            <person name="Miyauchi S."/>
            <person name="Serrano A."/>
            <person name="Linde D."/>
            <person name="Babiker R."/>
            <person name="Drula E."/>
            <person name="Ayuso-Fernandez I."/>
            <person name="Pacheco R."/>
            <person name="Padilla G."/>
            <person name="Ferreira P."/>
            <person name="Barriuso J."/>
            <person name="Kellner H."/>
            <person name="Castanera R."/>
            <person name="Alfaro M."/>
            <person name="Ramirez L."/>
            <person name="Pisabarro A.G."/>
            <person name="Kuo A."/>
            <person name="Tritt A."/>
            <person name="Lipzen A."/>
            <person name="He G."/>
            <person name="Yan M."/>
            <person name="Ng V."/>
            <person name="Cullen D."/>
            <person name="Martin F."/>
            <person name="Rosso M.-N."/>
            <person name="Henrissat B."/>
            <person name="Hibbett D."/>
            <person name="Martinez A.T."/>
            <person name="Grigoriev I.V."/>
        </authorList>
    </citation>
    <scope>NUCLEOTIDE SEQUENCE</scope>
    <source>
        <strain evidence="19">CIRM-BRFM 674</strain>
    </source>
</reference>
<feature type="binding site" evidence="14">
    <location>
        <begin position="266"/>
        <end position="269"/>
    </location>
    <ligand>
        <name>substrate</name>
    </ligand>
</feature>
<evidence type="ECO:0000256" key="2">
    <source>
        <dbReference type="ARBA" id="ARBA00001936"/>
    </source>
</evidence>
<dbReference type="PIRSF" id="PIRSF001492">
    <property type="entry name" value="IPGAM"/>
    <property type="match status" value="1"/>
</dbReference>
<sequence length="541" mass="59611">MAPTIKHKVCLIVHDGWGISKATPEEGNAIAAAETPIMDKLEKEYVFEPLLASGTAVGLSEGLMGNSEVGHLNIGAGRIVWQDIVRIDMSIKKRQFHKNPSIVESCKRAKETTGRLHAIGLVSDGGVHSHIRHLFALLETAKEQGVPETYIHFLGDGRDTAPRSAAKYAQELLDFTKELGYGEIATVIGRYYAMDRDKRWDRVKIAIDGLVDGVGEKVEGGQEGLVKAIEENYKKDVTDEFLKPLIVDGDKGRIKEGDTLFFFNYRSDRMREIVSLFGLPDRPIELTIPKDLNITTMSRYNAEFPFTVAFPPQAMTNVLAEWLGKEGVKQAHIAETEKYAHVTFFFNGGVEKQFPEETRYMIPSPKVATYDKQPEMSAQAVADKVAEVLDEGINEFVMCNFAPPDMVGHTGIYEAAVEAITATDKAVGTIYEAAKKNGYVLLITADHGNAEQMRDLTTGNPHTAHTTNPVPFIMAGAGLKFKPSQQVEKEHHEAKEGAGQTKEEEEKEEDAPAICDVAPTVLDIMGLSIPEEMTGRSLLAH</sequence>
<feature type="compositionally biased region" description="Basic and acidic residues" evidence="16">
    <location>
        <begin position="487"/>
        <end position="504"/>
    </location>
</feature>
<dbReference type="OrthoDB" id="1886626at2759"/>
<feature type="binding site" evidence="15">
    <location>
        <position position="405"/>
    </location>
    <ligand>
        <name>Mn(2+)</name>
        <dbReference type="ChEBI" id="CHEBI:29035"/>
        <label>1</label>
    </ligand>
</feature>
<evidence type="ECO:0000256" key="1">
    <source>
        <dbReference type="ARBA" id="ARBA00000370"/>
    </source>
</evidence>